<organism evidence="1 2">
    <name type="scientific">Streptococcus agalactiae</name>
    <dbReference type="NCBI Taxonomy" id="1311"/>
    <lineage>
        <taxon>Bacteria</taxon>
        <taxon>Bacillati</taxon>
        <taxon>Bacillota</taxon>
        <taxon>Bacilli</taxon>
        <taxon>Lactobacillales</taxon>
        <taxon>Streptococcaceae</taxon>
        <taxon>Streptococcus</taxon>
    </lineage>
</organism>
<comment type="caution">
    <text evidence="1">The sequence shown here is derived from an EMBL/GenBank/DDBJ whole genome shotgun (WGS) entry which is preliminary data.</text>
</comment>
<protein>
    <submittedName>
        <fullName evidence="1">Uncharacterized protein</fullName>
    </submittedName>
</protein>
<sequence length="62" mass="6216">MNIAAGKKVPVPGQKGSVVRGVAGTYLIVSNPKGADVEVRAYAPGADDDPALTVSGQGHLQS</sequence>
<name>A0AAW6Y034_STRAG</name>
<dbReference type="Proteomes" id="UP001230629">
    <property type="component" value="Unassembled WGS sequence"/>
</dbReference>
<gene>
    <name evidence="1" type="ORF">QP229_12810</name>
</gene>
<dbReference type="EMBL" id="JASOIH010000591">
    <property type="protein sequence ID" value="MDK6900829.1"/>
    <property type="molecule type" value="Genomic_DNA"/>
</dbReference>
<reference evidence="1" key="1">
    <citation type="submission" date="2023-05" db="EMBL/GenBank/DDBJ databases">
        <title>Cataloging the Phylogenetic Diversity of Human Bladder Bacteria.</title>
        <authorList>
            <person name="Du J."/>
        </authorList>
    </citation>
    <scope>NUCLEOTIDE SEQUENCE</scope>
    <source>
        <strain evidence="1">UMB8703</strain>
    </source>
</reference>
<proteinExistence type="predicted"/>
<accession>A0AAW6Y034</accession>
<evidence type="ECO:0000313" key="1">
    <source>
        <dbReference type="EMBL" id="MDK6900829.1"/>
    </source>
</evidence>
<dbReference type="AlphaFoldDB" id="A0AAW6Y034"/>
<feature type="non-terminal residue" evidence="1">
    <location>
        <position position="62"/>
    </location>
</feature>
<evidence type="ECO:0000313" key="2">
    <source>
        <dbReference type="Proteomes" id="UP001230629"/>
    </source>
</evidence>